<protein>
    <submittedName>
        <fullName evidence="2">Uncharacterized protein</fullName>
    </submittedName>
</protein>
<proteinExistence type="predicted"/>
<keyword evidence="1" id="KW-1133">Transmembrane helix</keyword>
<keyword evidence="1" id="KW-0812">Transmembrane</keyword>
<sequence>MSDGSQKKDGKVKSILTWLSGAAGAALVGIMVVPLIAPFATWIEKLSYPGCAMFDYRSEFLTGGYRRAILDVQFNRYEVSVVQQSVEHAEKNRTDALSMAAEEAEAKKECVATLEQEPLQRLTEDEEAELNRLRKDWLFQVGFTVEKSIRYRELSKIDDAVSFRDACERMMEIAPEDPTASMHARVAELERDLQVARDAMDELRKTGLGLQSALEKRIAERHAMPQVCHQFFEVVDIETLLEQPFEIASDRPGHRSGVITVHPPRRQ</sequence>
<dbReference type="EMBL" id="CP020442">
    <property type="protein sequence ID" value="ARC36846.1"/>
    <property type="molecule type" value="Genomic_DNA"/>
</dbReference>
<gene>
    <name evidence="2" type="ORF">A6J80_11050</name>
</gene>
<dbReference type="RefSeq" id="WP_080621534.1">
    <property type="nucleotide sequence ID" value="NZ_CAWMZI010000001.1"/>
</dbReference>
<organism evidence="2 3">
    <name type="scientific">Paracoccus yeei</name>
    <dbReference type="NCBI Taxonomy" id="147645"/>
    <lineage>
        <taxon>Bacteria</taxon>
        <taxon>Pseudomonadati</taxon>
        <taxon>Pseudomonadota</taxon>
        <taxon>Alphaproteobacteria</taxon>
        <taxon>Rhodobacterales</taxon>
        <taxon>Paracoccaceae</taxon>
        <taxon>Paracoccus</taxon>
    </lineage>
</organism>
<reference evidence="2" key="1">
    <citation type="submission" date="2017-12" db="EMBL/GenBank/DDBJ databases">
        <title>FDA dAtabase for Regulatory Grade micrObial Sequences (FDA-ARGOS): Supporting development and validation of Infectious Disease Dx tests.</title>
        <authorList>
            <person name="Campos J."/>
            <person name="Goldberg B."/>
            <person name="Tallon L."/>
            <person name="Sadzewicz L."/>
            <person name="Sengamalay N."/>
            <person name="Ott S."/>
            <person name="Godinez A."/>
            <person name="Nagaraj S."/>
            <person name="Vyas G."/>
            <person name="Aluvathingal J."/>
            <person name="Nadendla S."/>
            <person name="Geyer C."/>
            <person name="Nandy P."/>
            <person name="Hobson J."/>
            <person name="Sichtig H."/>
        </authorList>
    </citation>
    <scope>NUCLEOTIDE SEQUENCE</scope>
    <source>
        <strain evidence="2">FDAARGOS_252</strain>
    </source>
</reference>
<dbReference type="Proteomes" id="UP000191257">
    <property type="component" value="Chromosome"/>
</dbReference>
<dbReference type="KEGG" id="pye:A6J80_11050"/>
<accession>A0A1V0GSK7</accession>
<evidence type="ECO:0000256" key="1">
    <source>
        <dbReference type="SAM" id="Phobius"/>
    </source>
</evidence>
<evidence type="ECO:0000313" key="2">
    <source>
        <dbReference type="EMBL" id="ARC36846.1"/>
    </source>
</evidence>
<name>A0A1V0GSK7_9RHOB</name>
<keyword evidence="1" id="KW-0472">Membrane</keyword>
<dbReference type="STRING" id="147645.A6J80_11050"/>
<keyword evidence="3" id="KW-1185">Reference proteome</keyword>
<dbReference type="AlphaFoldDB" id="A0A1V0GSK7"/>
<feature type="transmembrane region" description="Helical" evidence="1">
    <location>
        <begin position="15"/>
        <end position="37"/>
    </location>
</feature>
<evidence type="ECO:0000313" key="3">
    <source>
        <dbReference type="Proteomes" id="UP000191257"/>
    </source>
</evidence>